<dbReference type="InterPro" id="IPR045864">
    <property type="entry name" value="aa-tRNA-synth_II/BPL/LPL"/>
</dbReference>
<name>A0A6I6CKD5_WOLPI</name>
<proteinExistence type="inferred from homology"/>
<keyword evidence="6 11" id="KW-0862">Zinc</keyword>
<dbReference type="Pfam" id="PF01411">
    <property type="entry name" value="tRNA-synt_2c"/>
    <property type="match status" value="1"/>
</dbReference>
<dbReference type="PANTHER" id="PTHR11777:SF9">
    <property type="entry name" value="ALANINE--TRNA LIGASE, CYTOPLASMIC"/>
    <property type="match status" value="1"/>
</dbReference>
<dbReference type="SMART" id="SM00863">
    <property type="entry name" value="tRNA_SAD"/>
    <property type="match status" value="1"/>
</dbReference>
<evidence type="ECO:0000256" key="4">
    <source>
        <dbReference type="ARBA" id="ARBA00022723"/>
    </source>
</evidence>
<dbReference type="Gene3D" id="2.40.30.130">
    <property type="match status" value="1"/>
</dbReference>
<dbReference type="InterPro" id="IPR003156">
    <property type="entry name" value="DHHA1_dom"/>
</dbReference>
<evidence type="ECO:0000256" key="7">
    <source>
        <dbReference type="ARBA" id="ARBA00022840"/>
    </source>
</evidence>
<comment type="cofactor">
    <cofactor evidence="11">
        <name>Zn(2+)</name>
        <dbReference type="ChEBI" id="CHEBI:29105"/>
    </cofactor>
    <text evidence="11">Binds 1 zinc ion per subunit.</text>
</comment>
<dbReference type="InterPro" id="IPR012947">
    <property type="entry name" value="tRNA_SAD"/>
</dbReference>
<keyword evidence="10 11" id="KW-0030">Aminoacyl-tRNA synthetase</keyword>
<dbReference type="SUPFAM" id="SSF50447">
    <property type="entry name" value="Translation proteins"/>
    <property type="match status" value="1"/>
</dbReference>
<dbReference type="CDD" id="cd00673">
    <property type="entry name" value="AlaRS_core"/>
    <property type="match status" value="1"/>
</dbReference>
<dbReference type="InterPro" id="IPR050058">
    <property type="entry name" value="Ala-tRNA_ligase"/>
</dbReference>
<keyword evidence="11" id="KW-0963">Cytoplasm</keyword>
<dbReference type="InterPro" id="IPR009000">
    <property type="entry name" value="Transl_B-barrel_sf"/>
</dbReference>
<evidence type="ECO:0000313" key="14">
    <source>
        <dbReference type="Proteomes" id="UP000422744"/>
    </source>
</evidence>
<keyword evidence="8 11" id="KW-0694">RNA-binding</keyword>
<dbReference type="Pfam" id="PF02272">
    <property type="entry name" value="DHHA1"/>
    <property type="match status" value="1"/>
</dbReference>
<dbReference type="SUPFAM" id="SSF55681">
    <property type="entry name" value="Class II aaRS and biotin synthetases"/>
    <property type="match status" value="1"/>
</dbReference>
<dbReference type="GO" id="GO:0004813">
    <property type="term" value="F:alanine-tRNA ligase activity"/>
    <property type="evidence" value="ECO:0007669"/>
    <property type="project" value="UniProtKB-UniRule"/>
</dbReference>
<dbReference type="InterPro" id="IPR023033">
    <property type="entry name" value="Ala_tRNA_ligase_euk/bac"/>
</dbReference>
<keyword evidence="5 11" id="KW-0547">Nucleotide-binding</keyword>
<evidence type="ECO:0000313" key="13">
    <source>
        <dbReference type="EMBL" id="QGT16521.1"/>
    </source>
</evidence>
<dbReference type="FunFam" id="3.30.930.10:FF:000004">
    <property type="entry name" value="Alanine--tRNA ligase"/>
    <property type="match status" value="1"/>
</dbReference>
<dbReference type="HAMAP" id="MF_00036_B">
    <property type="entry name" value="Ala_tRNA_synth_B"/>
    <property type="match status" value="1"/>
</dbReference>
<dbReference type="EMBL" id="CP037426">
    <property type="protein sequence ID" value="QGT16521.1"/>
    <property type="molecule type" value="Genomic_DNA"/>
</dbReference>
<dbReference type="PRINTS" id="PR00980">
    <property type="entry name" value="TRNASYNTHALA"/>
</dbReference>
<dbReference type="InterPro" id="IPR018163">
    <property type="entry name" value="Thr/Ala-tRNA-synth_IIc_edit"/>
</dbReference>
<keyword evidence="9 11" id="KW-0648">Protein biosynthesis</keyword>
<organism evidence="13 14">
    <name type="scientific">Wolbachia pipientis</name>
    <dbReference type="NCBI Taxonomy" id="955"/>
    <lineage>
        <taxon>Bacteria</taxon>
        <taxon>Pseudomonadati</taxon>
        <taxon>Pseudomonadota</taxon>
        <taxon>Alphaproteobacteria</taxon>
        <taxon>Rickettsiales</taxon>
        <taxon>Anaplasmataceae</taxon>
        <taxon>Wolbachieae</taxon>
        <taxon>Wolbachia</taxon>
    </lineage>
</organism>
<comment type="function">
    <text evidence="11">Catalyzes the attachment of alanine to tRNA(Ala) in a two-step reaction: alanine is first activated by ATP to form Ala-AMP and then transferred to the acceptor end of tRNA(Ala). Also edits incorrectly charged Ser-tRNA(Ala) and Gly-tRNA(Ala) via its editing domain.</text>
</comment>
<dbReference type="SUPFAM" id="SSF55186">
    <property type="entry name" value="ThrRS/AlaRS common domain"/>
    <property type="match status" value="1"/>
</dbReference>
<dbReference type="GO" id="GO:0008270">
    <property type="term" value="F:zinc ion binding"/>
    <property type="evidence" value="ECO:0007669"/>
    <property type="project" value="UniProtKB-UniRule"/>
</dbReference>
<keyword evidence="2 11" id="KW-0820">tRNA-binding</keyword>
<comment type="catalytic activity">
    <reaction evidence="11">
        <text>tRNA(Ala) + L-alanine + ATP = L-alanyl-tRNA(Ala) + AMP + diphosphate</text>
        <dbReference type="Rhea" id="RHEA:12540"/>
        <dbReference type="Rhea" id="RHEA-COMP:9657"/>
        <dbReference type="Rhea" id="RHEA-COMP:9923"/>
        <dbReference type="ChEBI" id="CHEBI:30616"/>
        <dbReference type="ChEBI" id="CHEBI:33019"/>
        <dbReference type="ChEBI" id="CHEBI:57972"/>
        <dbReference type="ChEBI" id="CHEBI:78442"/>
        <dbReference type="ChEBI" id="CHEBI:78497"/>
        <dbReference type="ChEBI" id="CHEBI:456215"/>
        <dbReference type="EC" id="6.1.1.7"/>
    </reaction>
</comment>
<dbReference type="GO" id="GO:0005524">
    <property type="term" value="F:ATP binding"/>
    <property type="evidence" value="ECO:0007669"/>
    <property type="project" value="UniProtKB-UniRule"/>
</dbReference>
<dbReference type="Gene3D" id="6.10.250.550">
    <property type="match status" value="1"/>
</dbReference>
<dbReference type="RefSeq" id="WP_155969157.1">
    <property type="nucleotide sequence ID" value="NZ_CP037426.1"/>
</dbReference>
<dbReference type="FunFam" id="3.30.54.20:FF:000001">
    <property type="entry name" value="Alanine--tRNA ligase"/>
    <property type="match status" value="1"/>
</dbReference>
<keyword evidence="3 11" id="KW-0436">Ligase</keyword>
<evidence type="ECO:0000256" key="2">
    <source>
        <dbReference type="ARBA" id="ARBA00022555"/>
    </source>
</evidence>
<gene>
    <name evidence="11 13" type="primary">alaS</name>
    <name evidence="13" type="ORF">E0495_04870</name>
</gene>
<dbReference type="PROSITE" id="PS50860">
    <property type="entry name" value="AA_TRNA_LIGASE_II_ALA"/>
    <property type="match status" value="1"/>
</dbReference>
<dbReference type="Gene3D" id="3.10.310.40">
    <property type="match status" value="1"/>
</dbReference>
<evidence type="ECO:0000256" key="10">
    <source>
        <dbReference type="ARBA" id="ARBA00023146"/>
    </source>
</evidence>
<dbReference type="PANTHER" id="PTHR11777">
    <property type="entry name" value="ALANYL-TRNA SYNTHETASE"/>
    <property type="match status" value="1"/>
</dbReference>
<keyword evidence="4 11" id="KW-0479">Metal-binding</keyword>
<dbReference type="Proteomes" id="UP000422744">
    <property type="component" value="Chromosome"/>
</dbReference>
<comment type="domain">
    <text evidence="11">Consists of three domains; the N-terminal catalytic domain, the editing domain and the C-terminal C-Ala domain. The editing domain removes incorrectly charged amino acids, while the C-Ala domain, along with tRNA(Ala), serves as a bridge to cooperatively bring together the editing and aminoacylation centers thus stimulating deacylation of misacylated tRNAs.</text>
</comment>
<feature type="domain" description="Alanyl-transfer RNA synthetases family profile" evidence="12">
    <location>
        <begin position="1"/>
        <end position="703"/>
    </location>
</feature>
<reference evidence="13 14" key="1">
    <citation type="submission" date="2019-03" db="EMBL/GenBank/DDBJ databases">
        <title>Wolbachia endosymbiont of Haematobia irritans wIrr.</title>
        <authorList>
            <person name="Parry R.H."/>
            <person name="Asgari S."/>
        </authorList>
    </citation>
    <scope>NUCLEOTIDE SEQUENCE [LARGE SCALE GENOMIC DNA]</scope>
    <source>
        <strain evidence="14">wIrr</strain>
    </source>
</reference>
<evidence type="ECO:0000256" key="1">
    <source>
        <dbReference type="ARBA" id="ARBA00008226"/>
    </source>
</evidence>
<feature type="binding site" evidence="11">
    <location>
        <position position="563"/>
    </location>
    <ligand>
        <name>Zn(2+)</name>
        <dbReference type="ChEBI" id="CHEBI:29105"/>
    </ligand>
</feature>
<dbReference type="Pfam" id="PF07973">
    <property type="entry name" value="tRNA_SAD"/>
    <property type="match status" value="1"/>
</dbReference>
<evidence type="ECO:0000259" key="12">
    <source>
        <dbReference type="PROSITE" id="PS50860"/>
    </source>
</evidence>
<dbReference type="GO" id="GO:0045892">
    <property type="term" value="P:negative regulation of DNA-templated transcription"/>
    <property type="evidence" value="ECO:0007669"/>
    <property type="project" value="TreeGrafter"/>
</dbReference>
<protein>
    <recommendedName>
        <fullName evidence="11">Alanine--tRNA ligase</fullName>
        <ecNumber evidence="11">6.1.1.7</ecNumber>
    </recommendedName>
    <alternativeName>
        <fullName evidence="11">Alanyl-tRNA synthetase</fullName>
        <shortName evidence="11">AlaRS</shortName>
    </alternativeName>
</protein>
<dbReference type="NCBIfam" id="TIGR00344">
    <property type="entry name" value="alaS"/>
    <property type="match status" value="1"/>
</dbReference>
<feature type="binding site" evidence="11">
    <location>
        <position position="660"/>
    </location>
    <ligand>
        <name>Zn(2+)</name>
        <dbReference type="ChEBI" id="CHEBI:29105"/>
    </ligand>
</feature>
<dbReference type="AlphaFoldDB" id="A0A6I6CKD5"/>
<dbReference type="SUPFAM" id="SSF101353">
    <property type="entry name" value="Putative anticodon-binding domain of alanyl-tRNA synthetase (AlaRS)"/>
    <property type="match status" value="1"/>
</dbReference>
<evidence type="ECO:0000256" key="11">
    <source>
        <dbReference type="HAMAP-Rule" id="MF_00036"/>
    </source>
</evidence>
<evidence type="ECO:0000256" key="9">
    <source>
        <dbReference type="ARBA" id="ARBA00022917"/>
    </source>
</evidence>
<evidence type="ECO:0000256" key="8">
    <source>
        <dbReference type="ARBA" id="ARBA00022884"/>
    </source>
</evidence>
<dbReference type="InterPro" id="IPR002318">
    <property type="entry name" value="Ala-tRNA-lgiase_IIc"/>
</dbReference>
<evidence type="ECO:0000256" key="5">
    <source>
        <dbReference type="ARBA" id="ARBA00022741"/>
    </source>
</evidence>
<dbReference type="Gene3D" id="3.30.980.10">
    <property type="entry name" value="Threonyl-trna Synthetase, Chain A, domain 2"/>
    <property type="match status" value="1"/>
</dbReference>
<accession>A0A6I6CKD5</accession>
<dbReference type="GO" id="GO:0006419">
    <property type="term" value="P:alanyl-tRNA aminoacylation"/>
    <property type="evidence" value="ECO:0007669"/>
    <property type="project" value="UniProtKB-UniRule"/>
</dbReference>
<dbReference type="EC" id="6.1.1.7" evidence="11"/>
<dbReference type="InterPro" id="IPR018164">
    <property type="entry name" value="Ala-tRNA-synth_IIc_N"/>
</dbReference>
<dbReference type="Gene3D" id="3.30.54.20">
    <property type="match status" value="1"/>
</dbReference>
<feature type="binding site" evidence="11">
    <location>
        <position position="664"/>
    </location>
    <ligand>
        <name>Zn(2+)</name>
        <dbReference type="ChEBI" id="CHEBI:29105"/>
    </ligand>
</feature>
<dbReference type="GO" id="GO:0000049">
    <property type="term" value="F:tRNA binding"/>
    <property type="evidence" value="ECO:0007669"/>
    <property type="project" value="UniProtKB-KW"/>
</dbReference>
<sequence length="880" mass="99271">MKLNEIRERFIKFFVSNDHEQVSSSPLIPEHDPTLMFTNAGMVQFKNIFTGAQKTEMKRAVSSQKCLRAGGKHNDLENVGYTTRHHTFFEMLGNFSFGDYFKETAIEFAWEFITKELSLDKNRLSITVYHTDDEAYEIWRKISGFSSDKIIRITTDDNFWSMGSTGPCGPCSEIFYDHGSPNLQEGDRIVEIWNLVFMEFNKDEEGNLHKLPKKCIDTGMGLERIAAVMQNVHDNYDIDLFSALINKSQEYCGRTENKIAHKIVADHLRAAAFLIAEGVLPGNEGRNYVLRRLIRRAARYIHLLGYNDSLLHRVFPVLIDSTSSAYMGDIYPELIRAKSLIETTLKSEEENFKDTLMKGINLLEKFTADLKPGDTLPGESAFKLYDTYGFPLDITLDILKEKKINFDQKGFDDAMEEQKERARAKWAGSGEKSVEQVWFDLIDKFGKTKFVGYEFNEVSDAKILAIVSSKNEVIDSAKEGEKITIILDKTPFYGESGGQVGDTGSLIKPGRSIIIVENTNKVNDLCLHRCIVKFGSICKGDTVTASIDKERRQTLRRNHSATHLLHFVLRKILGDHVTQKGSLVAPDKLRFDFSHNTQVTQDQLFLVEDMVNSLIRENLSTSTKIQSMNQAIDEGAMALFGEKYGNQVRVVKIGDSRELCGGTHVEHTGEIGLFKIVTESSVAFGVRRIEALTGQEAINYVRDNEINLKKVAEFVKAPVSEITSRLSILSQEHKKSETKIKNLYKKLVSAENIKSTEINGINFISHTFTDIPANVIREFVLQQQKPKTIIAFTATEKDKTVLIIKVSKDLINKISAKELISIAVEKNCGGNAEFAQTGCDSNKIDDAITAIYSKIAASKHSTSYHHEPSYRRGANKQRDT</sequence>
<dbReference type="InterPro" id="IPR018162">
    <property type="entry name" value="Ala-tRNA-ligase_IIc_anticod-bd"/>
</dbReference>
<dbReference type="FunFam" id="3.30.980.10:FF:000004">
    <property type="entry name" value="Alanine--tRNA ligase, cytoplasmic"/>
    <property type="match status" value="1"/>
</dbReference>
<evidence type="ECO:0000256" key="6">
    <source>
        <dbReference type="ARBA" id="ARBA00022833"/>
    </source>
</evidence>
<dbReference type="GO" id="GO:0005829">
    <property type="term" value="C:cytosol"/>
    <property type="evidence" value="ECO:0007669"/>
    <property type="project" value="TreeGrafter"/>
</dbReference>
<comment type="subcellular location">
    <subcellularLocation>
        <location evidence="11">Cytoplasm</location>
    </subcellularLocation>
</comment>
<dbReference type="InterPro" id="IPR018165">
    <property type="entry name" value="Ala-tRNA-synth_IIc_core"/>
</dbReference>
<feature type="binding site" evidence="11">
    <location>
        <position position="559"/>
    </location>
    <ligand>
        <name>Zn(2+)</name>
        <dbReference type="ChEBI" id="CHEBI:29105"/>
    </ligand>
</feature>
<comment type="similarity">
    <text evidence="1 11">Belongs to the class-II aminoacyl-tRNA synthetase family.</text>
</comment>
<evidence type="ECO:0000256" key="3">
    <source>
        <dbReference type="ARBA" id="ARBA00022598"/>
    </source>
</evidence>
<dbReference type="Gene3D" id="3.30.930.10">
    <property type="entry name" value="Bira Bifunctional Protein, Domain 2"/>
    <property type="match status" value="1"/>
</dbReference>
<dbReference type="GO" id="GO:0002161">
    <property type="term" value="F:aminoacyl-tRNA deacylase activity"/>
    <property type="evidence" value="ECO:0007669"/>
    <property type="project" value="TreeGrafter"/>
</dbReference>
<keyword evidence="7 11" id="KW-0067">ATP-binding</keyword>